<evidence type="ECO:0000256" key="15">
    <source>
        <dbReference type="SAM" id="Phobius"/>
    </source>
</evidence>
<dbReference type="SUPFAM" id="SSF51110">
    <property type="entry name" value="alpha-D-mannose-specific plant lectins"/>
    <property type="match status" value="1"/>
</dbReference>
<dbReference type="SMART" id="SM00108">
    <property type="entry name" value="B_lectin"/>
    <property type="match status" value="1"/>
</dbReference>
<evidence type="ECO:0000313" key="19">
    <source>
        <dbReference type="EMBL" id="KAK9756252.1"/>
    </source>
</evidence>
<dbReference type="Pfam" id="PF01453">
    <property type="entry name" value="B_lectin"/>
    <property type="match status" value="1"/>
</dbReference>
<dbReference type="InterPro" id="IPR024171">
    <property type="entry name" value="SRK-like_kinase"/>
</dbReference>
<evidence type="ECO:0000256" key="5">
    <source>
        <dbReference type="ARBA" id="ARBA00022729"/>
    </source>
</evidence>
<evidence type="ECO:0000256" key="3">
    <source>
        <dbReference type="ARBA" id="ARBA00022527"/>
    </source>
</evidence>
<dbReference type="SMART" id="SM00473">
    <property type="entry name" value="PAN_AP"/>
    <property type="match status" value="1"/>
</dbReference>
<keyword evidence="4 13" id="KW-0808">Transferase</keyword>
<dbReference type="FunFam" id="2.90.10.10:FF:000001">
    <property type="entry name" value="G-type lectin S-receptor-like serine/threonine-protein kinase"/>
    <property type="match status" value="1"/>
</dbReference>
<dbReference type="Pfam" id="PF07714">
    <property type="entry name" value="PK_Tyr_Ser-Thr"/>
    <property type="match status" value="1"/>
</dbReference>
<keyword evidence="15" id="KW-0472">Membrane</keyword>
<evidence type="ECO:0000256" key="1">
    <source>
        <dbReference type="ARBA" id="ARBA00004251"/>
    </source>
</evidence>
<comment type="similarity">
    <text evidence="13">Belongs to the protein kinase superfamily. Ser/Thr protein kinase family.</text>
</comment>
<keyword evidence="10" id="KW-0325">Glycoprotein</keyword>
<dbReference type="Proteomes" id="UP001443914">
    <property type="component" value="Unassembled WGS sequence"/>
</dbReference>
<evidence type="ECO:0000256" key="13">
    <source>
        <dbReference type="PIRNR" id="PIRNR000641"/>
    </source>
</evidence>
<keyword evidence="3 13" id="KW-0723">Serine/threonine-protein kinase</keyword>
<dbReference type="InterPro" id="IPR001480">
    <property type="entry name" value="Bulb-type_lectin_dom"/>
</dbReference>
<dbReference type="EC" id="2.7.11.1" evidence="13"/>
<dbReference type="CDD" id="cd00028">
    <property type="entry name" value="B_lectin"/>
    <property type="match status" value="1"/>
</dbReference>
<keyword evidence="5" id="KW-0732">Signal</keyword>
<dbReference type="SMART" id="SM00220">
    <property type="entry name" value="S_TKc"/>
    <property type="match status" value="1"/>
</dbReference>
<proteinExistence type="inferred from homology"/>
<dbReference type="InterPro" id="IPR003609">
    <property type="entry name" value="Pan_app"/>
</dbReference>
<evidence type="ECO:0000313" key="20">
    <source>
        <dbReference type="Proteomes" id="UP001443914"/>
    </source>
</evidence>
<feature type="compositionally biased region" description="Polar residues" evidence="14">
    <location>
        <begin position="818"/>
        <end position="835"/>
    </location>
</feature>
<protein>
    <recommendedName>
        <fullName evidence="13">Receptor-like serine/threonine-protein kinase</fullName>
        <ecNumber evidence="13">2.7.11.1</ecNumber>
    </recommendedName>
</protein>
<comment type="subcellular location">
    <subcellularLocation>
        <location evidence="1">Cell membrane</location>
        <topology evidence="1">Single-pass type I membrane protein</topology>
    </subcellularLocation>
</comment>
<feature type="region of interest" description="Disordered" evidence="14">
    <location>
        <begin position="802"/>
        <end position="835"/>
    </location>
</feature>
<dbReference type="GO" id="GO:0005524">
    <property type="term" value="F:ATP binding"/>
    <property type="evidence" value="ECO:0007669"/>
    <property type="project" value="UniProtKB-KW"/>
</dbReference>
<dbReference type="GO" id="GO:0005886">
    <property type="term" value="C:plasma membrane"/>
    <property type="evidence" value="ECO:0007669"/>
    <property type="project" value="UniProtKB-SubCell"/>
</dbReference>
<evidence type="ECO:0000259" key="16">
    <source>
        <dbReference type="PROSITE" id="PS50011"/>
    </source>
</evidence>
<dbReference type="Pfam" id="PF00954">
    <property type="entry name" value="S_locus_glycop"/>
    <property type="match status" value="1"/>
</dbReference>
<keyword evidence="6 13" id="KW-0547">Nucleotide-binding</keyword>
<evidence type="ECO:0000259" key="18">
    <source>
        <dbReference type="PROSITE" id="PS50948"/>
    </source>
</evidence>
<dbReference type="GO" id="GO:0004674">
    <property type="term" value="F:protein serine/threonine kinase activity"/>
    <property type="evidence" value="ECO:0007669"/>
    <property type="project" value="UniProtKB-KW"/>
</dbReference>
<evidence type="ECO:0000256" key="7">
    <source>
        <dbReference type="ARBA" id="ARBA00022777"/>
    </source>
</evidence>
<dbReference type="PROSITE" id="PS50948">
    <property type="entry name" value="PAN"/>
    <property type="match status" value="1"/>
</dbReference>
<reference evidence="19" key="1">
    <citation type="submission" date="2024-03" db="EMBL/GenBank/DDBJ databases">
        <title>WGS assembly of Saponaria officinalis var. Norfolk2.</title>
        <authorList>
            <person name="Jenkins J."/>
            <person name="Shu S."/>
            <person name="Grimwood J."/>
            <person name="Barry K."/>
            <person name="Goodstein D."/>
            <person name="Schmutz J."/>
            <person name="Leebens-Mack J."/>
            <person name="Osbourn A."/>
        </authorList>
    </citation>
    <scope>NUCLEOTIDE SEQUENCE [LARGE SCALE GENOMIC DNA]</scope>
    <source>
        <strain evidence="19">JIC</strain>
    </source>
</reference>
<dbReference type="InterPro" id="IPR001245">
    <property type="entry name" value="Ser-Thr/Tyr_kinase_cat_dom"/>
</dbReference>
<evidence type="ECO:0000256" key="11">
    <source>
        <dbReference type="ARBA" id="ARBA00047899"/>
    </source>
</evidence>
<dbReference type="CDD" id="cd14066">
    <property type="entry name" value="STKc_IRAK"/>
    <property type="match status" value="1"/>
</dbReference>
<sequence length="835" mass="93326">MSFVEETDQTQLMSSIHVLFVLCSCWINYSKAIEKITSSQFLRDSDSIVSNNGDFKLGFFSPSNTTNQYVGIWYNKVSKDAVFWVANRNNPLKDTSGILRVSLDGNLVLLNGRQEILWSSNISIATVNTSKISAQLLDSGNLVLLARDPVITSGTNGTTLWQSFDHPTDSLLPNAKITFDEYNMKQALPSWKSLSDPSIGQFSLGTDSLIRSQAVVYDGDRRHWRSGPWNGNIFLGLLYYDEATNYANTFVHTNAADRTVDLDYTGAITLSFSHYALSYDGILSEKWWDGSKGEWRFVWKAIETPCDLYGYCGAFGTCNALKTPLCKCLKGFAPRSAEEWKKGNWSNGCVRKETLQCGIQGSKEDGFLKLNTVKIPDLAEWSVGLNQVDCRSQCLKNCSCVAYAYDAGAGCMYWSKDLIDIQEFSSGGVDLFLRLPASALAANGKKKVVIIMVTIIGTAMLVSLTYFVWRWLSQSKDKKKNLLETMNYNTSSHPIPFEELPLFELKKLIVATKDFHHSNKLGEGGFGPVFKGKLEDGQEIAVKRLSAASGQGSDEFMNEVVVISKLQHRNLVKLLGCCAEKREKMLIYEYMPNKSLDFILFDPVNKLILNWEKRLNIIEGISRGLVYLHRDSRLRIIHRDLKASNILLDEDLNPKISDFGMARIFSTKQDQDSTRRVVGTYGYMSPEYAMGGHFSEKSDVYSFGVLLLEIVTGRKNNSFWLDEQSLTLLGYVWKLWNDDNVASIIDPVISDPSIRPEILRCIHVGLLCVQEFADDRPSTSTVLSMIVNDIANLPCPKQSGFSRRLVSSDGESSGLGGANTSSTSDYDSITHLSGR</sequence>
<dbReference type="InterPro" id="IPR011009">
    <property type="entry name" value="Kinase-like_dom_sf"/>
</dbReference>
<comment type="caution">
    <text evidence="19">The sequence shown here is derived from an EMBL/GenBank/DDBJ whole genome shotgun (WGS) entry which is preliminary data.</text>
</comment>
<feature type="transmembrane region" description="Helical" evidence="15">
    <location>
        <begin position="448"/>
        <end position="469"/>
    </location>
</feature>
<dbReference type="AlphaFoldDB" id="A0AAW1N988"/>
<dbReference type="PIRSF" id="PIRSF000641">
    <property type="entry name" value="SRK"/>
    <property type="match status" value="1"/>
</dbReference>
<keyword evidence="9" id="KW-1015">Disulfide bond</keyword>
<dbReference type="CDD" id="cd01098">
    <property type="entry name" value="PAN_AP_plant"/>
    <property type="match status" value="1"/>
</dbReference>
<comment type="catalytic activity">
    <reaction evidence="11 13">
        <text>L-threonyl-[protein] + ATP = O-phospho-L-threonyl-[protein] + ADP + H(+)</text>
        <dbReference type="Rhea" id="RHEA:46608"/>
        <dbReference type="Rhea" id="RHEA-COMP:11060"/>
        <dbReference type="Rhea" id="RHEA-COMP:11605"/>
        <dbReference type="ChEBI" id="CHEBI:15378"/>
        <dbReference type="ChEBI" id="CHEBI:30013"/>
        <dbReference type="ChEBI" id="CHEBI:30616"/>
        <dbReference type="ChEBI" id="CHEBI:61977"/>
        <dbReference type="ChEBI" id="CHEBI:456216"/>
        <dbReference type="EC" id="2.7.11.1"/>
    </reaction>
</comment>
<dbReference type="Gene3D" id="3.30.200.20">
    <property type="entry name" value="Phosphorylase Kinase, domain 1"/>
    <property type="match status" value="1"/>
</dbReference>
<keyword evidence="7 13" id="KW-0418">Kinase</keyword>
<evidence type="ECO:0000259" key="17">
    <source>
        <dbReference type="PROSITE" id="PS50927"/>
    </source>
</evidence>
<dbReference type="FunFam" id="1.10.510.10:FF:000467">
    <property type="entry name" value="Liguleless narrow1"/>
    <property type="match status" value="1"/>
</dbReference>
<dbReference type="Gene3D" id="1.10.510.10">
    <property type="entry name" value="Transferase(Phosphotransferase) domain 1"/>
    <property type="match status" value="1"/>
</dbReference>
<keyword evidence="15" id="KW-1133">Transmembrane helix</keyword>
<dbReference type="InterPro" id="IPR000719">
    <property type="entry name" value="Prot_kinase_dom"/>
</dbReference>
<evidence type="ECO:0000256" key="4">
    <source>
        <dbReference type="ARBA" id="ARBA00022679"/>
    </source>
</evidence>
<dbReference type="PANTHER" id="PTHR27002">
    <property type="entry name" value="RECEPTOR-LIKE SERINE/THREONINE-PROTEIN KINASE SD1-8"/>
    <property type="match status" value="1"/>
</dbReference>
<name>A0AAW1N988_SAPOF</name>
<feature type="domain" description="Bulb-type lectin" evidence="17">
    <location>
        <begin position="33"/>
        <end position="157"/>
    </location>
</feature>
<dbReference type="PROSITE" id="PS50011">
    <property type="entry name" value="PROTEIN_KINASE_DOM"/>
    <property type="match status" value="1"/>
</dbReference>
<evidence type="ECO:0000256" key="6">
    <source>
        <dbReference type="ARBA" id="ARBA00022741"/>
    </source>
</evidence>
<dbReference type="InterPro" id="IPR036426">
    <property type="entry name" value="Bulb-type_lectin_dom_sf"/>
</dbReference>
<evidence type="ECO:0000256" key="14">
    <source>
        <dbReference type="SAM" id="MobiDB-lite"/>
    </source>
</evidence>
<evidence type="ECO:0000256" key="10">
    <source>
        <dbReference type="ARBA" id="ARBA00023180"/>
    </source>
</evidence>
<dbReference type="FunFam" id="3.30.200.20:FF:000195">
    <property type="entry name" value="G-type lectin S-receptor-like serine/threonine-protein kinase"/>
    <property type="match status" value="1"/>
</dbReference>
<gene>
    <name evidence="19" type="ORF">RND81_01G084500</name>
</gene>
<comment type="catalytic activity">
    <reaction evidence="12 13">
        <text>L-seryl-[protein] + ATP = O-phospho-L-seryl-[protein] + ADP + H(+)</text>
        <dbReference type="Rhea" id="RHEA:17989"/>
        <dbReference type="Rhea" id="RHEA-COMP:9863"/>
        <dbReference type="Rhea" id="RHEA-COMP:11604"/>
        <dbReference type="ChEBI" id="CHEBI:15378"/>
        <dbReference type="ChEBI" id="CHEBI:29999"/>
        <dbReference type="ChEBI" id="CHEBI:30616"/>
        <dbReference type="ChEBI" id="CHEBI:83421"/>
        <dbReference type="ChEBI" id="CHEBI:456216"/>
        <dbReference type="EC" id="2.7.11.1"/>
    </reaction>
</comment>
<dbReference type="Pfam" id="PF08276">
    <property type="entry name" value="PAN_2"/>
    <property type="match status" value="1"/>
</dbReference>
<evidence type="ECO:0000256" key="2">
    <source>
        <dbReference type="ARBA" id="ARBA00022475"/>
    </source>
</evidence>
<evidence type="ECO:0000256" key="12">
    <source>
        <dbReference type="ARBA" id="ARBA00048679"/>
    </source>
</evidence>
<dbReference type="SUPFAM" id="SSF56112">
    <property type="entry name" value="Protein kinase-like (PK-like)"/>
    <property type="match status" value="1"/>
</dbReference>
<dbReference type="Gene3D" id="2.90.10.10">
    <property type="entry name" value="Bulb-type lectin domain"/>
    <property type="match status" value="1"/>
</dbReference>
<feature type="domain" description="Apple" evidence="18">
    <location>
        <begin position="357"/>
        <end position="436"/>
    </location>
</feature>
<keyword evidence="8 13" id="KW-0067">ATP-binding</keyword>
<dbReference type="GO" id="GO:0048544">
    <property type="term" value="P:recognition of pollen"/>
    <property type="evidence" value="ECO:0007669"/>
    <property type="project" value="InterPro"/>
</dbReference>
<dbReference type="PROSITE" id="PS00108">
    <property type="entry name" value="PROTEIN_KINASE_ST"/>
    <property type="match status" value="1"/>
</dbReference>
<keyword evidence="15" id="KW-0812">Transmembrane</keyword>
<dbReference type="PROSITE" id="PS50927">
    <property type="entry name" value="BULB_LECTIN"/>
    <property type="match status" value="1"/>
</dbReference>
<evidence type="ECO:0000256" key="8">
    <source>
        <dbReference type="ARBA" id="ARBA00022840"/>
    </source>
</evidence>
<keyword evidence="20" id="KW-1185">Reference proteome</keyword>
<evidence type="ECO:0000256" key="9">
    <source>
        <dbReference type="ARBA" id="ARBA00023157"/>
    </source>
</evidence>
<organism evidence="19 20">
    <name type="scientific">Saponaria officinalis</name>
    <name type="common">Common soapwort</name>
    <name type="synonym">Lychnis saponaria</name>
    <dbReference type="NCBI Taxonomy" id="3572"/>
    <lineage>
        <taxon>Eukaryota</taxon>
        <taxon>Viridiplantae</taxon>
        <taxon>Streptophyta</taxon>
        <taxon>Embryophyta</taxon>
        <taxon>Tracheophyta</taxon>
        <taxon>Spermatophyta</taxon>
        <taxon>Magnoliopsida</taxon>
        <taxon>eudicotyledons</taxon>
        <taxon>Gunneridae</taxon>
        <taxon>Pentapetalae</taxon>
        <taxon>Caryophyllales</taxon>
        <taxon>Caryophyllaceae</taxon>
        <taxon>Caryophylleae</taxon>
        <taxon>Saponaria</taxon>
    </lineage>
</organism>
<accession>A0AAW1N988</accession>
<dbReference type="InterPro" id="IPR008271">
    <property type="entry name" value="Ser/Thr_kinase_AS"/>
</dbReference>
<dbReference type="PANTHER" id="PTHR27002:SF1082">
    <property type="entry name" value="OS06G0693000 PROTEIN"/>
    <property type="match status" value="1"/>
</dbReference>
<dbReference type="InterPro" id="IPR000858">
    <property type="entry name" value="S_locus_glycoprot_dom"/>
</dbReference>
<keyword evidence="2" id="KW-1003">Cell membrane</keyword>
<dbReference type="EMBL" id="JBDFQZ010000001">
    <property type="protein sequence ID" value="KAK9756252.1"/>
    <property type="molecule type" value="Genomic_DNA"/>
</dbReference>
<feature type="domain" description="Protein kinase" evidence="16">
    <location>
        <begin position="515"/>
        <end position="766"/>
    </location>
</feature>